<evidence type="ECO:0000256" key="1">
    <source>
        <dbReference type="ARBA" id="ARBA00004123"/>
    </source>
</evidence>
<comment type="subcellular location">
    <subcellularLocation>
        <location evidence="1">Nucleus</location>
    </subcellularLocation>
</comment>
<proteinExistence type="predicted"/>
<organism evidence="5 6">
    <name type="scientific">Litomosoides sigmodontis</name>
    <name type="common">Filarial nematode worm</name>
    <dbReference type="NCBI Taxonomy" id="42156"/>
    <lineage>
        <taxon>Eukaryota</taxon>
        <taxon>Metazoa</taxon>
        <taxon>Ecdysozoa</taxon>
        <taxon>Nematoda</taxon>
        <taxon>Chromadorea</taxon>
        <taxon>Rhabditida</taxon>
        <taxon>Spirurina</taxon>
        <taxon>Spiruromorpha</taxon>
        <taxon>Filarioidea</taxon>
        <taxon>Onchocercidae</taxon>
        <taxon>Litomosoides</taxon>
    </lineage>
</organism>
<dbReference type="PANTHER" id="PTHR47240">
    <property type="entry name" value="CHROMO DOMAIN-CONTAINING PROTEIN LHP1"/>
    <property type="match status" value="1"/>
</dbReference>
<evidence type="ECO:0000256" key="2">
    <source>
        <dbReference type="ARBA" id="ARBA00023242"/>
    </source>
</evidence>
<dbReference type="Proteomes" id="UP000277928">
    <property type="component" value="Unassembled WGS sequence"/>
</dbReference>
<feature type="compositionally biased region" description="Polar residues" evidence="3">
    <location>
        <begin position="211"/>
        <end position="229"/>
    </location>
</feature>
<reference evidence="5 6" key="1">
    <citation type="submission" date="2018-08" db="EMBL/GenBank/DDBJ databases">
        <authorList>
            <person name="Laetsch R D."/>
            <person name="Stevens L."/>
            <person name="Kumar S."/>
            <person name="Blaxter L. M."/>
        </authorList>
    </citation>
    <scope>NUCLEOTIDE SEQUENCE [LARGE SCALE GENOMIC DNA]</scope>
</reference>
<feature type="compositionally biased region" description="Basic and acidic residues" evidence="3">
    <location>
        <begin position="160"/>
        <end position="173"/>
    </location>
</feature>
<dbReference type="PRINTS" id="PR00504">
    <property type="entry name" value="CHROMODOMAIN"/>
</dbReference>
<dbReference type="CDD" id="cd00024">
    <property type="entry name" value="CD_CSD"/>
    <property type="match status" value="1"/>
</dbReference>
<dbReference type="InterPro" id="IPR023780">
    <property type="entry name" value="Chromo_domain"/>
</dbReference>
<dbReference type="STRING" id="42156.A0A3P6T5S1"/>
<keyword evidence="2" id="KW-0539">Nucleus</keyword>
<accession>A0A3P6T5S1</accession>
<dbReference type="InterPro" id="IPR044251">
    <property type="entry name" value="LHP1-like"/>
</dbReference>
<feature type="domain" description="Chromo" evidence="4">
    <location>
        <begin position="45"/>
        <end position="104"/>
    </location>
</feature>
<dbReference type="Gene3D" id="2.40.50.40">
    <property type="match status" value="1"/>
</dbReference>
<dbReference type="EMBL" id="UYRX01000523">
    <property type="protein sequence ID" value="VDK83346.1"/>
    <property type="molecule type" value="Genomic_DNA"/>
</dbReference>
<dbReference type="GO" id="GO:0031507">
    <property type="term" value="P:heterochromatin formation"/>
    <property type="evidence" value="ECO:0007669"/>
    <property type="project" value="InterPro"/>
</dbReference>
<dbReference type="InterPro" id="IPR000953">
    <property type="entry name" value="Chromo/chromo_shadow_dom"/>
</dbReference>
<dbReference type="PANTHER" id="PTHR47240:SF2">
    <property type="entry name" value="CHROMO DOMAIN-CONTAINING PROTEIN LHP1"/>
    <property type="match status" value="1"/>
</dbReference>
<dbReference type="PROSITE" id="PS00598">
    <property type="entry name" value="CHROMO_1"/>
    <property type="match status" value="1"/>
</dbReference>
<protein>
    <recommendedName>
        <fullName evidence="4">Chromo domain-containing protein</fullName>
    </recommendedName>
</protein>
<feature type="compositionally biased region" description="Basic and acidic residues" evidence="3">
    <location>
        <begin position="10"/>
        <end position="19"/>
    </location>
</feature>
<dbReference type="InterPro" id="IPR017984">
    <property type="entry name" value="Chromo_dom_subgr"/>
</dbReference>
<feature type="compositionally biased region" description="Acidic residues" evidence="3">
    <location>
        <begin position="27"/>
        <end position="44"/>
    </location>
</feature>
<name>A0A3P6T5S1_LITSI</name>
<evidence type="ECO:0000313" key="5">
    <source>
        <dbReference type="EMBL" id="VDK83346.1"/>
    </source>
</evidence>
<keyword evidence="6" id="KW-1185">Reference proteome</keyword>
<evidence type="ECO:0000313" key="6">
    <source>
        <dbReference type="Proteomes" id="UP000277928"/>
    </source>
</evidence>
<dbReference type="OrthoDB" id="1918685at2759"/>
<gene>
    <name evidence="5" type="ORF">NLS_LOCUS6154</name>
</gene>
<evidence type="ECO:0000259" key="4">
    <source>
        <dbReference type="PROSITE" id="PS50013"/>
    </source>
</evidence>
<evidence type="ECO:0000256" key="3">
    <source>
        <dbReference type="SAM" id="MobiDB-lite"/>
    </source>
</evidence>
<dbReference type="Pfam" id="PF00385">
    <property type="entry name" value="Chromo"/>
    <property type="match status" value="1"/>
</dbReference>
<dbReference type="InterPro" id="IPR023779">
    <property type="entry name" value="Chromodomain_CS"/>
</dbReference>
<dbReference type="PROSITE" id="PS50013">
    <property type="entry name" value="CHROMO_2"/>
    <property type="match status" value="1"/>
</dbReference>
<dbReference type="SUPFAM" id="SSF54160">
    <property type="entry name" value="Chromo domain-like"/>
    <property type="match status" value="1"/>
</dbReference>
<dbReference type="GO" id="GO:0005634">
    <property type="term" value="C:nucleus"/>
    <property type="evidence" value="ECO:0007669"/>
    <property type="project" value="UniProtKB-SubCell"/>
</dbReference>
<feature type="region of interest" description="Disordered" evidence="3">
    <location>
        <begin position="154"/>
        <end position="173"/>
    </location>
</feature>
<dbReference type="SMART" id="SM00298">
    <property type="entry name" value="CHROMO"/>
    <property type="match status" value="1"/>
</dbReference>
<sequence>MNNDSMKVNAVERDLEEMSKANVNEGKDEDTEESDGGEELDDDEFEVDHILNVAAMDGEVKYLVRWKGYGSDEDSWEPEQNLETARLILDEYIRSHENEVKKAQDSVLPRNRLRKRCGNRIKLRNKRHMFQPSTLNFSTLLDIRLRGYLLQGRKKLRRSSSSEHSETTKTDLSPKKAKNAWLYDDAEDADSDISEGSGTKKNNIFLRETKASNQLKENSTTGKNNMSQKTPEEQYERNLDGKIAGLLDEGKGRGKGEVPAQLVNSALDYEPKVEFIGVVKCHDGTIKTIYTKKGETRPHVVSVKEAFEIDGYGLVQYFVSRCEFGKPKSSNA</sequence>
<dbReference type="AlphaFoldDB" id="A0A3P6T5S1"/>
<dbReference type="InterPro" id="IPR016197">
    <property type="entry name" value="Chromo-like_dom_sf"/>
</dbReference>
<feature type="region of interest" description="Disordered" evidence="3">
    <location>
        <begin position="189"/>
        <end position="233"/>
    </location>
</feature>
<dbReference type="OMA" id="FISRCEF"/>
<feature type="region of interest" description="Disordered" evidence="3">
    <location>
        <begin position="1"/>
        <end position="44"/>
    </location>
</feature>